<gene>
    <name evidence="3" type="primary">rluA_3</name>
    <name evidence="3" type="ORF">K239x_36630</name>
</gene>
<dbReference type="PANTHER" id="PTHR21600">
    <property type="entry name" value="MITOCHONDRIAL RNA PSEUDOURIDINE SYNTHASE"/>
    <property type="match status" value="1"/>
</dbReference>
<feature type="domain" description="Pseudouridine synthase RsuA/RluA-like" evidence="2">
    <location>
        <begin position="131"/>
        <end position="278"/>
    </location>
</feature>
<dbReference type="InterPro" id="IPR020103">
    <property type="entry name" value="PsdUridine_synth_cat_dom_sf"/>
</dbReference>
<dbReference type="Pfam" id="PF00849">
    <property type="entry name" value="PseudoU_synth_2"/>
    <property type="match status" value="1"/>
</dbReference>
<sequence>MRLFFVMAYLAATRLCYISSMNTTILEQRNDAIALATKVLPGSIAYHNIRPINVSQRFDGQTLLDVVVTSHPQIDRQTWLDWFAQGHILQGETPVEPNRRVRGGQQYDHLFPDTIEPDVDANIRVIYEDSDLVVVDKPAPLPMHPSGRFNKNSLTSILSSVYDGERLLTGHRLDANTTGVVLFLRNKDAARIVQSQFDAGQVAKTYLARCWGHPADDTFVCEAPIAREPGRAGRRVVDVQTGLPSKTEFSISTRHPAGTCDVVAKPLTGRTNQIRIHLWHSGYPICGDPTYLPDHQLGVTQTRRLQDPPMCLHAAGLQLNHPRTGAAIEFRSQRTPQTLNW</sequence>
<reference evidence="3 4" key="1">
    <citation type="submission" date="2019-02" db="EMBL/GenBank/DDBJ databases">
        <title>Deep-cultivation of Planctomycetes and their phenomic and genomic characterization uncovers novel biology.</title>
        <authorList>
            <person name="Wiegand S."/>
            <person name="Jogler M."/>
            <person name="Boedeker C."/>
            <person name="Pinto D."/>
            <person name="Vollmers J."/>
            <person name="Rivas-Marin E."/>
            <person name="Kohn T."/>
            <person name="Peeters S.H."/>
            <person name="Heuer A."/>
            <person name="Rast P."/>
            <person name="Oberbeckmann S."/>
            <person name="Bunk B."/>
            <person name="Jeske O."/>
            <person name="Meyerdierks A."/>
            <person name="Storesund J.E."/>
            <person name="Kallscheuer N."/>
            <person name="Luecker S."/>
            <person name="Lage O.M."/>
            <person name="Pohl T."/>
            <person name="Merkel B.J."/>
            <person name="Hornburger P."/>
            <person name="Mueller R.-W."/>
            <person name="Bruemmer F."/>
            <person name="Labrenz M."/>
            <person name="Spormann A.M."/>
            <person name="Op den Camp H."/>
            <person name="Overmann J."/>
            <person name="Amann R."/>
            <person name="Jetten M.S.M."/>
            <person name="Mascher T."/>
            <person name="Medema M.H."/>
            <person name="Devos D.P."/>
            <person name="Kaster A.-K."/>
            <person name="Ovreas L."/>
            <person name="Rohde M."/>
            <person name="Galperin M.Y."/>
            <person name="Jogler C."/>
        </authorList>
    </citation>
    <scope>NUCLEOTIDE SEQUENCE [LARGE SCALE GENOMIC DNA]</scope>
    <source>
        <strain evidence="3 4">K23_9</strain>
    </source>
</reference>
<keyword evidence="4" id="KW-1185">Reference proteome</keyword>
<proteinExistence type="inferred from homology"/>
<dbReference type="AlphaFoldDB" id="A0A517NX10"/>
<dbReference type="SUPFAM" id="SSF55120">
    <property type="entry name" value="Pseudouridine synthase"/>
    <property type="match status" value="1"/>
</dbReference>
<accession>A0A517NX10</accession>
<comment type="similarity">
    <text evidence="1">Belongs to the pseudouridine synthase RluA family.</text>
</comment>
<dbReference type="EMBL" id="CP036526">
    <property type="protein sequence ID" value="QDT11663.1"/>
    <property type="molecule type" value="Genomic_DNA"/>
</dbReference>
<dbReference type="EC" id="5.4.99.28" evidence="3"/>
<organism evidence="3 4">
    <name type="scientific">Stieleria marina</name>
    <dbReference type="NCBI Taxonomy" id="1930275"/>
    <lineage>
        <taxon>Bacteria</taxon>
        <taxon>Pseudomonadati</taxon>
        <taxon>Planctomycetota</taxon>
        <taxon>Planctomycetia</taxon>
        <taxon>Pirellulales</taxon>
        <taxon>Pirellulaceae</taxon>
        <taxon>Stieleria</taxon>
    </lineage>
</organism>
<evidence type="ECO:0000256" key="1">
    <source>
        <dbReference type="ARBA" id="ARBA00010876"/>
    </source>
</evidence>
<dbReference type="InterPro" id="IPR006145">
    <property type="entry name" value="PsdUridine_synth_RsuA/RluA"/>
</dbReference>
<dbReference type="PANTHER" id="PTHR21600:SF87">
    <property type="entry name" value="RNA PSEUDOURIDYLATE SYNTHASE DOMAIN-CONTAINING PROTEIN 1"/>
    <property type="match status" value="1"/>
</dbReference>
<dbReference type="Gene3D" id="3.30.2350.10">
    <property type="entry name" value="Pseudouridine synthase"/>
    <property type="match status" value="1"/>
</dbReference>
<dbReference type="GO" id="GO:0000455">
    <property type="term" value="P:enzyme-directed rRNA pseudouridine synthesis"/>
    <property type="evidence" value="ECO:0007669"/>
    <property type="project" value="TreeGrafter"/>
</dbReference>
<dbReference type="GO" id="GO:0003723">
    <property type="term" value="F:RNA binding"/>
    <property type="evidence" value="ECO:0007669"/>
    <property type="project" value="InterPro"/>
</dbReference>
<evidence type="ECO:0000313" key="3">
    <source>
        <dbReference type="EMBL" id="QDT11663.1"/>
    </source>
</evidence>
<evidence type="ECO:0000313" key="4">
    <source>
        <dbReference type="Proteomes" id="UP000319817"/>
    </source>
</evidence>
<name>A0A517NX10_9BACT</name>
<dbReference type="GO" id="GO:0160151">
    <property type="term" value="F:tRNA pseudouridine(32) synthase activity"/>
    <property type="evidence" value="ECO:0007669"/>
    <property type="project" value="UniProtKB-EC"/>
</dbReference>
<dbReference type="Proteomes" id="UP000319817">
    <property type="component" value="Chromosome"/>
</dbReference>
<protein>
    <submittedName>
        <fullName evidence="3">Ribosomal large subunit pseudouridine synthase A</fullName>
        <ecNumber evidence="3">5.4.99.28</ecNumber>
    </submittedName>
</protein>
<dbReference type="InterPro" id="IPR050188">
    <property type="entry name" value="RluA_PseudoU_synthase"/>
</dbReference>
<evidence type="ECO:0000259" key="2">
    <source>
        <dbReference type="Pfam" id="PF00849"/>
    </source>
</evidence>
<keyword evidence="3" id="KW-0413">Isomerase</keyword>